<evidence type="ECO:0000313" key="9">
    <source>
        <dbReference type="Proteomes" id="UP000000437"/>
    </source>
</evidence>
<keyword evidence="2 7" id="KW-0732">Signal</keyword>
<evidence type="ECO:0000313" key="11">
    <source>
        <dbReference type="ZFIN" id="ZDB-GENE-070912-357"/>
    </source>
</evidence>
<comment type="subcellular location">
    <subcellularLocation>
        <location evidence="1">Membrane</location>
    </subcellularLocation>
</comment>
<name>A0A8M9Q4S1_DANRE</name>
<dbReference type="RefSeq" id="XP_021334478.1">
    <property type="nucleotide sequence ID" value="XM_021478803.3"/>
</dbReference>
<evidence type="ECO:0000256" key="2">
    <source>
        <dbReference type="ARBA" id="ARBA00022729"/>
    </source>
</evidence>
<feature type="compositionally biased region" description="Acidic residues" evidence="5">
    <location>
        <begin position="672"/>
        <end position="682"/>
    </location>
</feature>
<keyword evidence="6" id="KW-0812">Transmembrane</keyword>
<dbReference type="InterPro" id="IPR015631">
    <property type="entry name" value="CD2/SLAM_rcpt"/>
</dbReference>
<dbReference type="GO" id="GO:0016020">
    <property type="term" value="C:membrane"/>
    <property type="evidence" value="ECO:0007669"/>
    <property type="project" value="UniProtKB-SubCell"/>
</dbReference>
<feature type="compositionally biased region" description="Basic and acidic residues" evidence="5">
    <location>
        <begin position="311"/>
        <end position="355"/>
    </location>
</feature>
<dbReference type="Gene3D" id="2.60.40.10">
    <property type="entry name" value="Immunoglobulins"/>
    <property type="match status" value="2"/>
</dbReference>
<feature type="chain" id="PRO_5035471195" evidence="7">
    <location>
        <begin position="23"/>
        <end position="782"/>
    </location>
</feature>
<dbReference type="SUPFAM" id="SSF48726">
    <property type="entry name" value="Immunoglobulin"/>
    <property type="match status" value="2"/>
</dbReference>
<feature type="compositionally biased region" description="Polar residues" evidence="5">
    <location>
        <begin position="299"/>
        <end position="308"/>
    </location>
</feature>
<feature type="compositionally biased region" description="Basic and acidic residues" evidence="5">
    <location>
        <begin position="427"/>
        <end position="442"/>
    </location>
</feature>
<dbReference type="InterPro" id="IPR013783">
    <property type="entry name" value="Ig-like_fold"/>
</dbReference>
<dbReference type="FunCoup" id="A0A8M9Q4S1">
    <property type="interactions" value="713"/>
</dbReference>
<feature type="compositionally biased region" description="Basic and acidic residues" evidence="5">
    <location>
        <begin position="627"/>
        <end position="671"/>
    </location>
</feature>
<feature type="compositionally biased region" description="Basic and acidic residues" evidence="5">
    <location>
        <begin position="470"/>
        <end position="482"/>
    </location>
</feature>
<dbReference type="PANTHER" id="PTHR12080">
    <property type="entry name" value="SIGNALING LYMPHOCYTIC ACTIVATION MOLECULE"/>
    <property type="match status" value="1"/>
</dbReference>
<feature type="compositionally biased region" description="Polar residues" evidence="5">
    <location>
        <begin position="277"/>
        <end position="292"/>
    </location>
</feature>
<keyword evidence="6" id="KW-1133">Transmembrane helix</keyword>
<dbReference type="PANTHER" id="PTHR12080:SF134">
    <property type="entry name" value="CD48 ANTIGEN"/>
    <property type="match status" value="1"/>
</dbReference>
<dbReference type="AGR" id="ZFIN:ZDB-GENE-070912-357"/>
<evidence type="ECO:0000256" key="3">
    <source>
        <dbReference type="ARBA" id="ARBA00023136"/>
    </source>
</evidence>
<evidence type="ECO:0000256" key="7">
    <source>
        <dbReference type="SAM" id="SignalP"/>
    </source>
</evidence>
<feature type="compositionally biased region" description="Polar residues" evidence="5">
    <location>
        <begin position="244"/>
        <end position="254"/>
    </location>
</feature>
<feature type="signal peptide" evidence="7">
    <location>
        <begin position="1"/>
        <end position="22"/>
    </location>
</feature>
<dbReference type="InterPro" id="IPR036179">
    <property type="entry name" value="Ig-like_dom_sf"/>
</dbReference>
<feature type="region of interest" description="Disordered" evidence="5">
    <location>
        <begin position="236"/>
        <end position="782"/>
    </location>
</feature>
<dbReference type="AlphaFoldDB" id="A0A8M9Q4S1"/>
<dbReference type="CDD" id="cd05775">
    <property type="entry name" value="IgV_CD2_like_N"/>
    <property type="match status" value="1"/>
</dbReference>
<dbReference type="ZFIN" id="ZDB-GENE-070912-357">
    <property type="gene designation" value="si:dkey-11f4.16"/>
</dbReference>
<feature type="domain" description="Ig-like" evidence="8">
    <location>
        <begin position="118"/>
        <end position="193"/>
    </location>
</feature>
<reference evidence="10" key="1">
    <citation type="submission" date="2025-08" db="UniProtKB">
        <authorList>
            <consortium name="RefSeq"/>
        </authorList>
    </citation>
    <scope>IDENTIFICATION</scope>
    <source>
        <strain evidence="10">Tuebingen</strain>
        <tissue evidence="10">Fibroblasts and whole tissue</tissue>
    </source>
</reference>
<feature type="domain" description="Ig-like" evidence="8">
    <location>
        <begin position="1"/>
        <end position="112"/>
    </location>
</feature>
<feature type="compositionally biased region" description="Basic and acidic residues" evidence="5">
    <location>
        <begin position="551"/>
        <end position="561"/>
    </location>
</feature>
<feature type="compositionally biased region" description="Basic and acidic residues" evidence="5">
    <location>
        <begin position="574"/>
        <end position="604"/>
    </location>
</feature>
<gene>
    <name evidence="10 11" type="primary">si:dkey-11f4.16</name>
</gene>
<evidence type="ECO:0000256" key="4">
    <source>
        <dbReference type="ARBA" id="ARBA00023180"/>
    </source>
</evidence>
<feature type="compositionally biased region" description="Basic and acidic residues" evidence="5">
    <location>
        <begin position="707"/>
        <end position="732"/>
    </location>
</feature>
<evidence type="ECO:0000259" key="8">
    <source>
        <dbReference type="PROSITE" id="PS50835"/>
    </source>
</evidence>
<feature type="compositionally biased region" description="Polar residues" evidence="5">
    <location>
        <begin position="562"/>
        <end position="573"/>
    </location>
</feature>
<protein>
    <submittedName>
        <fullName evidence="10">Lymphocyte function-associated antigen 3 isoform X2</fullName>
    </submittedName>
</protein>
<dbReference type="GeneID" id="570890"/>
<feature type="compositionally biased region" description="Basic and acidic residues" evidence="5">
    <location>
        <begin position="741"/>
        <end position="782"/>
    </location>
</feature>
<feature type="compositionally biased region" description="Basic and acidic residues" evidence="5">
    <location>
        <begin position="377"/>
        <end position="398"/>
    </location>
</feature>
<dbReference type="Pfam" id="PF07679">
    <property type="entry name" value="I-set"/>
    <property type="match status" value="1"/>
</dbReference>
<organism evidence="9 10">
    <name type="scientific">Danio rerio</name>
    <name type="common">Zebrafish</name>
    <name type="synonym">Brachydanio rerio</name>
    <dbReference type="NCBI Taxonomy" id="7955"/>
    <lineage>
        <taxon>Eukaryota</taxon>
        <taxon>Metazoa</taxon>
        <taxon>Chordata</taxon>
        <taxon>Craniata</taxon>
        <taxon>Vertebrata</taxon>
        <taxon>Euteleostomi</taxon>
        <taxon>Actinopterygii</taxon>
        <taxon>Neopterygii</taxon>
        <taxon>Teleostei</taxon>
        <taxon>Ostariophysi</taxon>
        <taxon>Cypriniformes</taxon>
        <taxon>Danionidae</taxon>
        <taxon>Danioninae</taxon>
        <taxon>Danio</taxon>
    </lineage>
</organism>
<accession>A0A8M9Q4S1</accession>
<feature type="compositionally biased region" description="Polar residues" evidence="5">
    <location>
        <begin position="416"/>
        <end position="426"/>
    </location>
</feature>
<keyword evidence="4" id="KW-0325">Glycoprotein</keyword>
<feature type="compositionally biased region" description="Polar residues" evidence="5">
    <location>
        <begin position="605"/>
        <end position="626"/>
    </location>
</feature>
<evidence type="ECO:0000256" key="1">
    <source>
        <dbReference type="ARBA" id="ARBA00004370"/>
    </source>
</evidence>
<feature type="compositionally biased region" description="Basic and acidic residues" evidence="5">
    <location>
        <begin position="516"/>
        <end position="541"/>
    </location>
</feature>
<dbReference type="PROSITE" id="PS50835">
    <property type="entry name" value="IG_LIKE"/>
    <property type="match status" value="2"/>
</dbReference>
<dbReference type="GO" id="GO:0006955">
    <property type="term" value="P:immune response"/>
    <property type="evidence" value="ECO:0000318"/>
    <property type="project" value="GO_Central"/>
</dbReference>
<keyword evidence="3 6" id="KW-0472">Membrane</keyword>
<sequence>MEFVVRVLLYITCLCFQDFVFCEDYAEMGGRITFTPSIRGKPVEILWKHNGDKVVEYDNRETEEFGSFKDRVVIDFETGQLTIKKLTSQDSGQYQSDITINGKVQSSRHTLTVLDVLPDPRVTCAVNKTSNLQELLCSVDYKTQLQYKWSGPNVIDHPGVKLTISEQQKNSDSVYSCTVKNEVSSKTTDFNLQHCVTGAAARLEVIIPVLIVILFIFLIILAIIIYMKKKSKESEQEKMDPENALSQTSLLSQNERPDEENRSDSPGVNEEEKLLNPSGNEGEQCNYVNSPHTFVAVGNASSQPNVTLNRKPLEDQDKVKDGQREKPEEQKTDNAKNNEKNDKVAGKEKEKKKEQQNTADALPAVTQPWETTIHTHSQAEKNYKLPGEKNKEKNKEENGQPNTELPENTHQDLNRQKTSPAQSDQCRQNHEEEKKPEKRNESGETSDQQQNEGEVTATNEDEQTTGANTQEKDHKETKESHTEGSSPQSDEMKKVKEDTKTRGTRDTMENKQNANEQKELDPQKAEDEKKILEENHEENTERSSLQPAVTEENKEDTKTRGTQDTVENNQNANEQKELDPEKDNMAHQTAEDEKTKQEENHVENTDSASEKQTIQNNSDALSSQNEHSADTEKKSVKPDNNKDNNEAKADHNDDDVESPRKEETTGEKSENYDDNNGEGDESSESKQDMKESNNPPDAGIGELLQDDQGKNPDHEQKIDDRSVPKDEQHDIQSDNFQNQEHQNKQNSTERENKPQHEISPEGNETDRKNSELEEEERQRLQK</sequence>
<dbReference type="InterPro" id="IPR007110">
    <property type="entry name" value="Ig-like_dom"/>
</dbReference>
<dbReference type="Proteomes" id="UP000000437">
    <property type="component" value="Chromosome 9"/>
</dbReference>
<evidence type="ECO:0000256" key="6">
    <source>
        <dbReference type="SAM" id="Phobius"/>
    </source>
</evidence>
<feature type="transmembrane region" description="Helical" evidence="6">
    <location>
        <begin position="205"/>
        <end position="226"/>
    </location>
</feature>
<proteinExistence type="predicted"/>
<feature type="compositionally biased region" description="Polar residues" evidence="5">
    <location>
        <begin position="443"/>
        <end position="469"/>
    </location>
</feature>
<dbReference type="OrthoDB" id="9427418at2759"/>
<dbReference type="InterPro" id="IPR013098">
    <property type="entry name" value="Ig_I-set"/>
</dbReference>
<feature type="compositionally biased region" description="Basic and acidic residues" evidence="5">
    <location>
        <begin position="490"/>
        <end position="509"/>
    </location>
</feature>
<keyword evidence="9" id="KW-1185">Reference proteome</keyword>
<evidence type="ECO:0000256" key="5">
    <source>
        <dbReference type="SAM" id="MobiDB-lite"/>
    </source>
</evidence>
<evidence type="ECO:0000313" key="10">
    <source>
        <dbReference type="RefSeq" id="XP_021334478.1"/>
    </source>
</evidence>